<feature type="region of interest" description="Disordered" evidence="1">
    <location>
        <begin position="134"/>
        <end position="165"/>
    </location>
</feature>
<evidence type="ECO:0000313" key="2">
    <source>
        <dbReference type="EMBL" id="SAM09160.1"/>
    </source>
</evidence>
<organism evidence="2">
    <name type="scientific">Absidia glauca</name>
    <name type="common">Pin mould</name>
    <dbReference type="NCBI Taxonomy" id="4829"/>
    <lineage>
        <taxon>Eukaryota</taxon>
        <taxon>Fungi</taxon>
        <taxon>Fungi incertae sedis</taxon>
        <taxon>Mucoromycota</taxon>
        <taxon>Mucoromycotina</taxon>
        <taxon>Mucoromycetes</taxon>
        <taxon>Mucorales</taxon>
        <taxon>Cunninghamellaceae</taxon>
        <taxon>Absidia</taxon>
    </lineage>
</organism>
<name>A0A168SYH1_ABSGL</name>
<protein>
    <submittedName>
        <fullName evidence="2">Uncharacterized protein</fullName>
    </submittedName>
</protein>
<dbReference type="AlphaFoldDB" id="A0A168SYH1"/>
<dbReference type="Proteomes" id="UP000078561">
    <property type="component" value="Unassembled WGS sequence"/>
</dbReference>
<keyword evidence="3" id="KW-1185">Reference proteome</keyword>
<proteinExistence type="predicted"/>
<sequence>MHVVSIRQVKQKAMTHATPSPVKTMANCVVSCDTKNMNDCIDHCFEVYWPIVKHKEESDGRELVAERRSTIPVARISRRGHHEADQVDEENHDGNIGRHDGSYNEKEHANDGTNAQNESPVKVYTTVTSSTTIYSEPTQGADPRPSETPANGAPNEGEKEHKGDTSMAASIAHSDFTTLAVMISTVVVGIRRKGRPWKKGECYRQNHPDRTSLRILDFAENKDLHGGGLSESLTSVPVIDGTQLEMKISNPD</sequence>
<gene>
    <name evidence="2" type="primary">ABSGL_14834.1 scaffold 14966</name>
</gene>
<evidence type="ECO:0000313" key="3">
    <source>
        <dbReference type="Proteomes" id="UP000078561"/>
    </source>
</evidence>
<dbReference type="EMBL" id="LT554985">
    <property type="protein sequence ID" value="SAM09160.1"/>
    <property type="molecule type" value="Genomic_DNA"/>
</dbReference>
<dbReference type="InParanoid" id="A0A168SYH1"/>
<reference evidence="2" key="1">
    <citation type="submission" date="2016-04" db="EMBL/GenBank/DDBJ databases">
        <authorList>
            <person name="Evans L.H."/>
            <person name="Alamgir A."/>
            <person name="Owens N."/>
            <person name="Weber N.D."/>
            <person name="Virtaneva K."/>
            <person name="Barbian K."/>
            <person name="Babar A."/>
            <person name="Rosenke K."/>
        </authorList>
    </citation>
    <scope>NUCLEOTIDE SEQUENCE [LARGE SCALE GENOMIC DNA]</scope>
    <source>
        <strain evidence="2">CBS 101.48</strain>
    </source>
</reference>
<accession>A0A168SYH1</accession>
<feature type="region of interest" description="Disordered" evidence="1">
    <location>
        <begin position="79"/>
        <end position="120"/>
    </location>
</feature>
<feature type="compositionally biased region" description="Basic and acidic residues" evidence="1">
    <location>
        <begin position="92"/>
        <end position="110"/>
    </location>
</feature>
<evidence type="ECO:0000256" key="1">
    <source>
        <dbReference type="SAM" id="MobiDB-lite"/>
    </source>
</evidence>